<evidence type="ECO:0000256" key="4">
    <source>
        <dbReference type="ARBA" id="ARBA00022806"/>
    </source>
</evidence>
<dbReference type="Proteomes" id="UP001597181">
    <property type="component" value="Unassembled WGS sequence"/>
</dbReference>
<dbReference type="PANTHER" id="PTHR47964:SF1">
    <property type="entry name" value="ATP-DEPENDENT DNA HELICASE HOMOLOG RECG, CHLOROPLASTIC"/>
    <property type="match status" value="1"/>
</dbReference>
<evidence type="ECO:0000256" key="3">
    <source>
        <dbReference type="ARBA" id="ARBA00022801"/>
    </source>
</evidence>
<dbReference type="Pfam" id="PF00271">
    <property type="entry name" value="Helicase_C"/>
    <property type="match status" value="1"/>
</dbReference>
<feature type="domain" description="Helicase ATP-binding" evidence="9">
    <location>
        <begin position="287"/>
        <end position="451"/>
    </location>
</feature>
<keyword evidence="12" id="KW-1185">Reference proteome</keyword>
<dbReference type="Pfam" id="PF17191">
    <property type="entry name" value="RecG_wedge"/>
    <property type="match status" value="1"/>
</dbReference>
<evidence type="ECO:0000313" key="11">
    <source>
        <dbReference type="EMBL" id="MFD1200636.1"/>
    </source>
</evidence>
<dbReference type="SMART" id="SM00487">
    <property type="entry name" value="DEXDc"/>
    <property type="match status" value="1"/>
</dbReference>
<protein>
    <recommendedName>
        <fullName evidence="8">Probable DNA 3'-5' helicase RecG</fullName>
    </recommendedName>
</protein>
<evidence type="ECO:0000256" key="8">
    <source>
        <dbReference type="ARBA" id="ARBA00049819"/>
    </source>
</evidence>
<dbReference type="Pfam" id="PF19833">
    <property type="entry name" value="RecG_dom3_C"/>
    <property type="match status" value="1"/>
</dbReference>
<keyword evidence="6" id="KW-0238">DNA-binding</keyword>
<evidence type="ECO:0000259" key="9">
    <source>
        <dbReference type="PROSITE" id="PS51192"/>
    </source>
</evidence>
<evidence type="ECO:0000256" key="5">
    <source>
        <dbReference type="ARBA" id="ARBA00022840"/>
    </source>
</evidence>
<evidence type="ECO:0000256" key="7">
    <source>
        <dbReference type="ARBA" id="ARBA00023204"/>
    </source>
</evidence>
<keyword evidence="4 11" id="KW-0347">Helicase</keyword>
<dbReference type="InterPro" id="IPR012340">
    <property type="entry name" value="NA-bd_OB-fold"/>
</dbReference>
<keyword evidence="7" id="KW-0234">DNA repair</keyword>
<accession>A0ABW3TIR7</accession>
<dbReference type="GO" id="GO:0004386">
    <property type="term" value="F:helicase activity"/>
    <property type="evidence" value="ECO:0007669"/>
    <property type="project" value="UniProtKB-KW"/>
</dbReference>
<dbReference type="PROSITE" id="PS51194">
    <property type="entry name" value="HELICASE_CTER"/>
    <property type="match status" value="1"/>
</dbReference>
<dbReference type="Gene3D" id="3.40.50.300">
    <property type="entry name" value="P-loop containing nucleotide triphosphate hydrolases"/>
    <property type="match status" value="2"/>
</dbReference>
<name>A0ABW3TIR7_9MICO</name>
<dbReference type="SMART" id="SM00490">
    <property type="entry name" value="HELICc"/>
    <property type="match status" value="1"/>
</dbReference>
<sequence length="733" mass="78808">MATVTLDSPLSGIIGGKSAKALEKAFGMTTALGLLEHLPRRYSKRGELTPLTGLPVGEQVTVVAQVLDVQVRRMQRRPGQIVEARITDGVGTLTLTFFNQAFRAKDLRAGRQGIFAGKVSEYRGAYQLQHPDYEFFDADDEVPGGAQLEEAAAKAWAETPVPIYPATTQVASWTVQRAVEMVLDALSEVPDPLPHELVRSEGLLSLGAAFEAAHRPRNDSDWRQAQRSLKFREAFDLQLALLYRRRQQAAEPSTPRPPGALLERFDASLPFALTGDQVQVGSVIASELAEPHPMHRLLQGEVGSGKTLVALRAMLQVAESGGQSALLAPTEVLAAQHFRSVVETLGPELAAHLNPVLVTGRMPASERRRALLSLASGNARIAVGTHALMSDGVTFYDLGLTIVDEQHRFGVDQREALRQKGSQPHVLAMTATPIPRTVALTAFGDLETLTIRELPPGRQGIETFVVPEIEMPRRAARVWERAAEDIAAGRQVYVVCPAISGGAAPSLEEGEFAEAETTEMIAPGGAQPPKRPLANVTDTVAEMRAMPQFAGFRVEALTGNMPGPEKDRVMSEFAAGSIHVLVATTVIEVGVNVPNASIMIVRDADRFGVSQLHQLRGRVGRGQHAGLCLLMSVAEQGSIARERIEAVANTSDGFALAEIDLELRREGDILGTAQSGGRSTLKLLRVTHDGELIAHARELAGALLDTDPGLGAHPSLAAVIAREEQHLENLAKS</sequence>
<dbReference type="CDD" id="cd04488">
    <property type="entry name" value="RecG_wedge_OBF"/>
    <property type="match status" value="1"/>
</dbReference>
<dbReference type="PANTHER" id="PTHR47964">
    <property type="entry name" value="ATP-DEPENDENT DNA HELICASE HOMOLOG RECG, CHLOROPLASTIC"/>
    <property type="match status" value="1"/>
</dbReference>
<dbReference type="CDD" id="cd17992">
    <property type="entry name" value="DEXHc_RecG"/>
    <property type="match status" value="1"/>
</dbReference>
<dbReference type="Pfam" id="PF00270">
    <property type="entry name" value="DEAD"/>
    <property type="match status" value="1"/>
</dbReference>
<comment type="caution">
    <text evidence="11">The sequence shown here is derived from an EMBL/GenBank/DDBJ whole genome shotgun (WGS) entry which is preliminary data.</text>
</comment>
<reference evidence="12" key="1">
    <citation type="journal article" date="2019" name="Int. J. Syst. Evol. Microbiol.">
        <title>The Global Catalogue of Microorganisms (GCM) 10K type strain sequencing project: providing services to taxonomists for standard genome sequencing and annotation.</title>
        <authorList>
            <consortium name="The Broad Institute Genomics Platform"/>
            <consortium name="The Broad Institute Genome Sequencing Center for Infectious Disease"/>
            <person name="Wu L."/>
            <person name="Ma J."/>
        </authorList>
    </citation>
    <scope>NUCLEOTIDE SEQUENCE [LARGE SCALE GENOMIC DNA]</scope>
    <source>
        <strain evidence="12">CCUG 50213</strain>
    </source>
</reference>
<dbReference type="RefSeq" id="WP_343959023.1">
    <property type="nucleotide sequence ID" value="NZ_BAAAKZ010000003.1"/>
</dbReference>
<organism evidence="11 12">
    <name type="scientific">Leucobacter albus</name>
    <dbReference type="NCBI Taxonomy" id="272210"/>
    <lineage>
        <taxon>Bacteria</taxon>
        <taxon>Bacillati</taxon>
        <taxon>Actinomycetota</taxon>
        <taxon>Actinomycetes</taxon>
        <taxon>Micrococcales</taxon>
        <taxon>Microbacteriaceae</taxon>
        <taxon>Leucobacter</taxon>
    </lineage>
</organism>
<evidence type="ECO:0000256" key="2">
    <source>
        <dbReference type="ARBA" id="ARBA00022763"/>
    </source>
</evidence>
<keyword evidence="3" id="KW-0378">Hydrolase</keyword>
<dbReference type="InterPro" id="IPR047112">
    <property type="entry name" value="RecG/Mfd"/>
</dbReference>
<dbReference type="InterPro" id="IPR011545">
    <property type="entry name" value="DEAD/DEAH_box_helicase_dom"/>
</dbReference>
<dbReference type="EMBL" id="JBHTLY010000001">
    <property type="protein sequence ID" value="MFD1200636.1"/>
    <property type="molecule type" value="Genomic_DNA"/>
</dbReference>
<dbReference type="InterPro" id="IPR001650">
    <property type="entry name" value="Helicase_C-like"/>
</dbReference>
<dbReference type="InterPro" id="IPR027417">
    <property type="entry name" value="P-loop_NTPase"/>
</dbReference>
<feature type="domain" description="Helicase C-terminal" evidence="10">
    <location>
        <begin position="488"/>
        <end position="667"/>
    </location>
</feature>
<dbReference type="InterPro" id="IPR033454">
    <property type="entry name" value="RecG_wedge"/>
</dbReference>
<evidence type="ECO:0000256" key="6">
    <source>
        <dbReference type="ARBA" id="ARBA00023125"/>
    </source>
</evidence>
<proteinExistence type="predicted"/>
<keyword evidence="5" id="KW-0067">ATP-binding</keyword>
<dbReference type="InterPro" id="IPR014001">
    <property type="entry name" value="Helicase_ATP-bd"/>
</dbReference>
<keyword evidence="1" id="KW-0547">Nucleotide-binding</keyword>
<evidence type="ECO:0000259" key="10">
    <source>
        <dbReference type="PROSITE" id="PS51194"/>
    </source>
</evidence>
<gene>
    <name evidence="11" type="ORF">ACFQ3U_01845</name>
</gene>
<dbReference type="SUPFAM" id="SSF50249">
    <property type="entry name" value="Nucleic acid-binding proteins"/>
    <property type="match status" value="1"/>
</dbReference>
<dbReference type="InterPro" id="IPR045562">
    <property type="entry name" value="RecG_dom3_C"/>
</dbReference>
<dbReference type="SUPFAM" id="SSF52540">
    <property type="entry name" value="P-loop containing nucleoside triphosphate hydrolases"/>
    <property type="match status" value="2"/>
</dbReference>
<dbReference type="Gene3D" id="2.40.50.140">
    <property type="entry name" value="Nucleic acid-binding proteins"/>
    <property type="match status" value="1"/>
</dbReference>
<dbReference type="PROSITE" id="PS51192">
    <property type="entry name" value="HELICASE_ATP_BIND_1"/>
    <property type="match status" value="1"/>
</dbReference>
<keyword evidence="2" id="KW-0227">DNA damage</keyword>
<evidence type="ECO:0000313" key="12">
    <source>
        <dbReference type="Proteomes" id="UP001597181"/>
    </source>
</evidence>
<evidence type="ECO:0000256" key="1">
    <source>
        <dbReference type="ARBA" id="ARBA00022741"/>
    </source>
</evidence>